<dbReference type="AlphaFoldDB" id="A0A6J4LUF8"/>
<keyword evidence="1" id="KW-1133">Transmembrane helix</keyword>
<reference evidence="2" key="1">
    <citation type="submission" date="2020-02" db="EMBL/GenBank/DDBJ databases">
        <authorList>
            <person name="Meier V. D."/>
        </authorList>
    </citation>
    <scope>NUCLEOTIDE SEQUENCE</scope>
    <source>
        <strain evidence="2">AVDCRST_MAG56</strain>
    </source>
</reference>
<sequence length="72" mass="7235">MAKQGRKGQLNPIFKAIIPLITSRGALLAIGAGVVGTAALAAAFASGRRHAVREQLSEAAGSLVPAIKGVNT</sequence>
<evidence type="ECO:0000256" key="1">
    <source>
        <dbReference type="SAM" id="Phobius"/>
    </source>
</evidence>
<feature type="transmembrane region" description="Helical" evidence="1">
    <location>
        <begin position="25"/>
        <end position="45"/>
    </location>
</feature>
<name>A0A6J4LUF8_9SPHI</name>
<dbReference type="EMBL" id="CADCTQ010000667">
    <property type="protein sequence ID" value="CAA9342377.1"/>
    <property type="molecule type" value="Genomic_DNA"/>
</dbReference>
<evidence type="ECO:0000313" key="2">
    <source>
        <dbReference type="EMBL" id="CAA9342377.1"/>
    </source>
</evidence>
<organism evidence="2">
    <name type="scientific">uncultured Cytophagales bacterium</name>
    <dbReference type="NCBI Taxonomy" id="158755"/>
    <lineage>
        <taxon>Bacteria</taxon>
        <taxon>Pseudomonadati</taxon>
        <taxon>Bacteroidota</taxon>
        <taxon>Sphingobacteriia</taxon>
        <taxon>Sphingobacteriales</taxon>
        <taxon>environmental samples</taxon>
    </lineage>
</organism>
<gene>
    <name evidence="2" type="ORF">AVDCRST_MAG56-7946</name>
</gene>
<keyword evidence="1" id="KW-0812">Transmembrane</keyword>
<accession>A0A6J4LUF8</accession>
<protein>
    <submittedName>
        <fullName evidence="2">Uncharacterized protein</fullName>
    </submittedName>
</protein>
<proteinExistence type="predicted"/>
<keyword evidence="1" id="KW-0472">Membrane</keyword>